<dbReference type="AlphaFoldDB" id="A0A917Z5N2"/>
<organism evidence="1 2">
    <name type="scientific">Nonomuraea cavernae</name>
    <dbReference type="NCBI Taxonomy" id="2045107"/>
    <lineage>
        <taxon>Bacteria</taxon>
        <taxon>Bacillati</taxon>
        <taxon>Actinomycetota</taxon>
        <taxon>Actinomycetes</taxon>
        <taxon>Streptosporangiales</taxon>
        <taxon>Streptosporangiaceae</taxon>
        <taxon>Nonomuraea</taxon>
    </lineage>
</organism>
<protein>
    <submittedName>
        <fullName evidence="1">Uncharacterized protein</fullName>
    </submittedName>
</protein>
<gene>
    <name evidence="1" type="ORF">GCM10012289_44020</name>
</gene>
<evidence type="ECO:0000313" key="1">
    <source>
        <dbReference type="EMBL" id="GGO73495.1"/>
    </source>
</evidence>
<reference evidence="1" key="1">
    <citation type="journal article" date="2014" name="Int. J. Syst. Evol. Microbiol.">
        <title>Complete genome sequence of Corynebacterium casei LMG S-19264T (=DSM 44701T), isolated from a smear-ripened cheese.</title>
        <authorList>
            <consortium name="US DOE Joint Genome Institute (JGI-PGF)"/>
            <person name="Walter F."/>
            <person name="Albersmeier A."/>
            <person name="Kalinowski J."/>
            <person name="Ruckert C."/>
        </authorList>
    </citation>
    <scope>NUCLEOTIDE SEQUENCE</scope>
    <source>
        <strain evidence="1">CGMCC 4.7368</strain>
    </source>
</reference>
<name>A0A917Z5N2_9ACTN</name>
<sequence>MTPLLVAAVVALLAGVTVALSQKAWPVAWLCTGLGLALLSDAGVIPG</sequence>
<evidence type="ECO:0000313" key="2">
    <source>
        <dbReference type="Proteomes" id="UP000646523"/>
    </source>
</evidence>
<keyword evidence="2" id="KW-1185">Reference proteome</keyword>
<dbReference type="EMBL" id="BMNH01000013">
    <property type="protein sequence ID" value="GGO73495.1"/>
    <property type="molecule type" value="Genomic_DNA"/>
</dbReference>
<reference evidence="1" key="2">
    <citation type="submission" date="2020-09" db="EMBL/GenBank/DDBJ databases">
        <authorList>
            <person name="Sun Q."/>
            <person name="Zhou Y."/>
        </authorList>
    </citation>
    <scope>NUCLEOTIDE SEQUENCE</scope>
    <source>
        <strain evidence="1">CGMCC 4.7368</strain>
    </source>
</reference>
<accession>A0A917Z5N2</accession>
<dbReference type="Proteomes" id="UP000646523">
    <property type="component" value="Unassembled WGS sequence"/>
</dbReference>
<proteinExistence type="predicted"/>
<comment type="caution">
    <text evidence="1">The sequence shown here is derived from an EMBL/GenBank/DDBJ whole genome shotgun (WGS) entry which is preliminary data.</text>
</comment>